<dbReference type="InterPro" id="IPR001412">
    <property type="entry name" value="aa-tRNA-synth_I_CS"/>
</dbReference>
<dbReference type="SMART" id="SM00836">
    <property type="entry name" value="DALR_1"/>
    <property type="match status" value="1"/>
</dbReference>
<dbReference type="InterPro" id="IPR001278">
    <property type="entry name" value="Arg-tRNA-ligase"/>
</dbReference>
<name>A0ABV7JDQ6_9GAMM</name>
<dbReference type="Pfam" id="PF05746">
    <property type="entry name" value="DALR_1"/>
    <property type="match status" value="1"/>
</dbReference>
<proteinExistence type="inferred from homology"/>
<dbReference type="RefSeq" id="WP_077410858.1">
    <property type="nucleotide sequence ID" value="NZ_JBHRTS010000005.1"/>
</dbReference>
<keyword evidence="5 9" id="KW-0067">ATP-binding</keyword>
<evidence type="ECO:0000259" key="11">
    <source>
        <dbReference type="SMART" id="SM00836"/>
    </source>
</evidence>
<protein>
    <recommendedName>
        <fullName evidence="9">Arginine--tRNA ligase</fullName>
        <ecNumber evidence="9">6.1.1.19</ecNumber>
    </recommendedName>
    <alternativeName>
        <fullName evidence="9">Arginyl-tRNA synthetase</fullName>
        <shortName evidence="9">ArgRS</shortName>
    </alternativeName>
</protein>
<keyword evidence="4 9" id="KW-0547">Nucleotide-binding</keyword>
<feature type="short sequence motif" description="'HIGH' region" evidence="9">
    <location>
        <begin position="128"/>
        <end position="138"/>
    </location>
</feature>
<evidence type="ECO:0000256" key="2">
    <source>
        <dbReference type="ARBA" id="ARBA00022490"/>
    </source>
</evidence>
<dbReference type="PRINTS" id="PR01038">
    <property type="entry name" value="TRNASYNTHARG"/>
</dbReference>
<comment type="caution">
    <text evidence="13">The sequence shown here is derived from an EMBL/GenBank/DDBJ whole genome shotgun (WGS) entry which is preliminary data.</text>
</comment>
<feature type="domain" description="DALR anticodon binding" evidence="11">
    <location>
        <begin position="464"/>
        <end position="585"/>
    </location>
</feature>
<evidence type="ECO:0000259" key="12">
    <source>
        <dbReference type="SMART" id="SM01016"/>
    </source>
</evidence>
<dbReference type="PANTHER" id="PTHR11956:SF5">
    <property type="entry name" value="ARGININE--TRNA LIGASE, CYTOPLASMIC"/>
    <property type="match status" value="1"/>
</dbReference>
<evidence type="ECO:0000256" key="5">
    <source>
        <dbReference type="ARBA" id="ARBA00022840"/>
    </source>
</evidence>
<evidence type="ECO:0000256" key="6">
    <source>
        <dbReference type="ARBA" id="ARBA00022917"/>
    </source>
</evidence>
<keyword evidence="7 9" id="KW-0030">Aminoacyl-tRNA synthetase</keyword>
<gene>
    <name evidence="9 13" type="primary">argS</name>
    <name evidence="13" type="ORF">ACFODZ_11250</name>
</gene>
<dbReference type="InterPro" id="IPR005148">
    <property type="entry name" value="Arg-tRNA-synth_N"/>
</dbReference>
<organism evidence="13 14">
    <name type="scientific">Marinicella sediminis</name>
    <dbReference type="NCBI Taxonomy" id="1792834"/>
    <lineage>
        <taxon>Bacteria</taxon>
        <taxon>Pseudomonadati</taxon>
        <taxon>Pseudomonadota</taxon>
        <taxon>Gammaproteobacteria</taxon>
        <taxon>Lysobacterales</taxon>
        <taxon>Marinicellaceae</taxon>
        <taxon>Marinicella</taxon>
    </lineage>
</organism>
<evidence type="ECO:0000256" key="3">
    <source>
        <dbReference type="ARBA" id="ARBA00022598"/>
    </source>
</evidence>
<dbReference type="InterPro" id="IPR008909">
    <property type="entry name" value="DALR_anticod-bd"/>
</dbReference>
<comment type="catalytic activity">
    <reaction evidence="8 9">
        <text>tRNA(Arg) + L-arginine + ATP = L-arginyl-tRNA(Arg) + AMP + diphosphate</text>
        <dbReference type="Rhea" id="RHEA:20301"/>
        <dbReference type="Rhea" id="RHEA-COMP:9658"/>
        <dbReference type="Rhea" id="RHEA-COMP:9673"/>
        <dbReference type="ChEBI" id="CHEBI:30616"/>
        <dbReference type="ChEBI" id="CHEBI:32682"/>
        <dbReference type="ChEBI" id="CHEBI:33019"/>
        <dbReference type="ChEBI" id="CHEBI:78442"/>
        <dbReference type="ChEBI" id="CHEBI:78513"/>
        <dbReference type="ChEBI" id="CHEBI:456215"/>
        <dbReference type="EC" id="6.1.1.19"/>
    </reaction>
</comment>
<accession>A0ABV7JDQ6</accession>
<keyword evidence="2 9" id="KW-0963">Cytoplasm</keyword>
<dbReference type="Proteomes" id="UP001595533">
    <property type="component" value="Unassembled WGS sequence"/>
</dbReference>
<evidence type="ECO:0000256" key="8">
    <source>
        <dbReference type="ARBA" id="ARBA00049339"/>
    </source>
</evidence>
<dbReference type="PROSITE" id="PS00178">
    <property type="entry name" value="AA_TRNA_LIGASE_I"/>
    <property type="match status" value="1"/>
</dbReference>
<dbReference type="SUPFAM" id="SSF55190">
    <property type="entry name" value="Arginyl-tRNA synthetase (ArgRS), N-terminal 'additional' domain"/>
    <property type="match status" value="1"/>
</dbReference>
<dbReference type="EMBL" id="JBHRTS010000005">
    <property type="protein sequence ID" value="MFC3194816.1"/>
    <property type="molecule type" value="Genomic_DNA"/>
</dbReference>
<comment type="subcellular location">
    <subcellularLocation>
        <location evidence="9">Cytoplasm</location>
    </subcellularLocation>
</comment>
<dbReference type="SUPFAM" id="SSF52374">
    <property type="entry name" value="Nucleotidylyl transferase"/>
    <property type="match status" value="1"/>
</dbReference>
<comment type="similarity">
    <text evidence="1 9 10">Belongs to the class-I aminoacyl-tRNA synthetase family.</text>
</comment>
<evidence type="ECO:0000256" key="7">
    <source>
        <dbReference type="ARBA" id="ARBA00023146"/>
    </source>
</evidence>
<dbReference type="InterPro" id="IPR035684">
    <property type="entry name" value="ArgRS_core"/>
</dbReference>
<sequence>MIGHIQELIENALEHLQAKGEFELTETPAITIERTRNKSHGDYASNVALTLAKPLQSNPRAIAEQIIAELAESSHVKKVEIAGPGFINFYLTDACRLQVIKRILKHKGDYGSSQLGQDHPITVEFVSANPTGPLHVGHGRGAAFGSSLTNLLKKVGYQVHAEYYVNDHGRQMDILATSVWLRYLELCGEPITFPVNGYKGDYIIDIARDVRQQYGDDFRHQQAEVFAQVSPDEPAGGDKEQHIDDLVINAKDILGKGYQKIFKKALKSILSGIEDDLESFNVHYDQWFSEKSLHKSDTIERALNKLKAGDHLYKKEGALWFNATHFGDEKDRVVMRENGLKTYFASDVAYLLDKFERGFEKSIYVFGADHHGYIPRLKAAAKAMGFDADKIDILLVQFAHLFKGGEKLQMSTRSGQFVTLNELVSEVGCDAARFFYVMRSHDQHLDFDMDLAKSQSNENPVYYIQYAHARICSILRKLEEQNMTHNIEIGHVSIELLIEEQEQDLIKALSQYPETIEKAAVNYQVHTVANYLRELAQLFHSYYNAHQVQIDNENLRNARLNLCLATRYVLADGLALLGSSAPEEMRAEDKTPA</sequence>
<dbReference type="NCBIfam" id="TIGR00456">
    <property type="entry name" value="argS"/>
    <property type="match status" value="1"/>
</dbReference>
<dbReference type="InterPro" id="IPR009080">
    <property type="entry name" value="tRNAsynth_Ia_anticodon-bd"/>
</dbReference>
<evidence type="ECO:0000256" key="4">
    <source>
        <dbReference type="ARBA" id="ARBA00022741"/>
    </source>
</evidence>
<keyword evidence="14" id="KW-1185">Reference proteome</keyword>
<dbReference type="Gene3D" id="3.30.1360.70">
    <property type="entry name" value="Arginyl tRNA synthetase N-terminal domain"/>
    <property type="match status" value="1"/>
</dbReference>
<keyword evidence="6 9" id="KW-0648">Protein biosynthesis</keyword>
<dbReference type="CDD" id="cd07956">
    <property type="entry name" value="Anticodon_Ia_Arg"/>
    <property type="match status" value="1"/>
</dbReference>
<dbReference type="HAMAP" id="MF_00123">
    <property type="entry name" value="Arg_tRNA_synth"/>
    <property type="match status" value="1"/>
</dbReference>
<feature type="domain" description="Arginyl tRNA synthetase N-terminal" evidence="12">
    <location>
        <begin position="3"/>
        <end position="91"/>
    </location>
</feature>
<dbReference type="GO" id="GO:0004814">
    <property type="term" value="F:arginine-tRNA ligase activity"/>
    <property type="evidence" value="ECO:0007669"/>
    <property type="project" value="UniProtKB-EC"/>
</dbReference>
<dbReference type="InterPro" id="IPR014729">
    <property type="entry name" value="Rossmann-like_a/b/a_fold"/>
</dbReference>
<dbReference type="Gene3D" id="1.10.730.10">
    <property type="entry name" value="Isoleucyl-tRNA Synthetase, Domain 1"/>
    <property type="match status" value="1"/>
</dbReference>
<evidence type="ECO:0000313" key="13">
    <source>
        <dbReference type="EMBL" id="MFC3194816.1"/>
    </source>
</evidence>
<dbReference type="SUPFAM" id="SSF47323">
    <property type="entry name" value="Anticodon-binding domain of a subclass of class I aminoacyl-tRNA synthetases"/>
    <property type="match status" value="1"/>
</dbReference>
<dbReference type="Gene3D" id="3.40.50.620">
    <property type="entry name" value="HUPs"/>
    <property type="match status" value="1"/>
</dbReference>
<evidence type="ECO:0000313" key="14">
    <source>
        <dbReference type="Proteomes" id="UP001595533"/>
    </source>
</evidence>
<dbReference type="CDD" id="cd00671">
    <property type="entry name" value="ArgRS_core"/>
    <property type="match status" value="1"/>
</dbReference>
<evidence type="ECO:0000256" key="10">
    <source>
        <dbReference type="RuleBase" id="RU363038"/>
    </source>
</evidence>
<comment type="subunit">
    <text evidence="9">Monomer.</text>
</comment>
<dbReference type="InterPro" id="IPR036695">
    <property type="entry name" value="Arg-tRNA-synth_N_sf"/>
</dbReference>
<dbReference type="SMART" id="SM01016">
    <property type="entry name" value="Arg_tRNA_synt_N"/>
    <property type="match status" value="1"/>
</dbReference>
<dbReference type="Pfam" id="PF03485">
    <property type="entry name" value="Arg_tRNA_synt_N"/>
    <property type="match status" value="1"/>
</dbReference>
<keyword evidence="3 9" id="KW-0436">Ligase</keyword>
<dbReference type="EC" id="6.1.1.19" evidence="9"/>
<dbReference type="Pfam" id="PF00750">
    <property type="entry name" value="tRNA-synt_1d"/>
    <property type="match status" value="2"/>
</dbReference>
<evidence type="ECO:0000256" key="1">
    <source>
        <dbReference type="ARBA" id="ARBA00005594"/>
    </source>
</evidence>
<reference evidence="14" key="1">
    <citation type="journal article" date="2019" name="Int. J. Syst. Evol. Microbiol.">
        <title>The Global Catalogue of Microorganisms (GCM) 10K type strain sequencing project: providing services to taxonomists for standard genome sequencing and annotation.</title>
        <authorList>
            <consortium name="The Broad Institute Genomics Platform"/>
            <consortium name="The Broad Institute Genome Sequencing Center for Infectious Disease"/>
            <person name="Wu L."/>
            <person name="Ma J."/>
        </authorList>
    </citation>
    <scope>NUCLEOTIDE SEQUENCE [LARGE SCALE GENOMIC DNA]</scope>
    <source>
        <strain evidence="14">KCTC 42953</strain>
    </source>
</reference>
<evidence type="ECO:0000256" key="9">
    <source>
        <dbReference type="HAMAP-Rule" id="MF_00123"/>
    </source>
</evidence>
<dbReference type="PANTHER" id="PTHR11956">
    <property type="entry name" value="ARGINYL-TRNA SYNTHETASE"/>
    <property type="match status" value="1"/>
</dbReference>